<dbReference type="InterPro" id="IPR016166">
    <property type="entry name" value="FAD-bd_PCMH"/>
</dbReference>
<evidence type="ECO:0000256" key="1">
    <source>
        <dbReference type="ARBA" id="ARBA00005466"/>
    </source>
</evidence>
<keyword evidence="4" id="KW-0560">Oxidoreductase</keyword>
<sequence length="237" mass="25213">MVIMQLRLPSVAVDYRHRPGLDSPANVILGLMNATTYDADRKIVSIQPDTLSPLDVTVTGGRGGTVGASGFISGGGNSFHSASHGFAADNVQNFEAVLGDGRILNANAEENPDLWQAMKGGSGNFGLITRYDMFAIEFPGPSSTDIWGRIVIYDVAEQEAVIDSYVKFAENSGKDQNSTSIVLWGYIPALGGMVINLALENTINEVAPAAFDDYLKTPGIVSKTLRSAPMAEITKGQ</sequence>
<dbReference type="EMBL" id="JAQQWM010000008">
    <property type="protein sequence ID" value="KAK8053054.1"/>
    <property type="molecule type" value="Genomic_DNA"/>
</dbReference>
<comment type="caution">
    <text evidence="6">The sequence shown here is derived from an EMBL/GenBank/DDBJ whole genome shotgun (WGS) entry which is preliminary data.</text>
</comment>
<reference evidence="6 7" key="1">
    <citation type="submission" date="2023-01" db="EMBL/GenBank/DDBJ databases">
        <title>Analysis of 21 Apiospora genomes using comparative genomics revels a genus with tremendous synthesis potential of carbohydrate active enzymes and secondary metabolites.</title>
        <authorList>
            <person name="Sorensen T."/>
        </authorList>
    </citation>
    <scope>NUCLEOTIDE SEQUENCE [LARGE SCALE GENOMIC DNA]</scope>
    <source>
        <strain evidence="6 7">CBS 83171</strain>
    </source>
</reference>
<proteinExistence type="inferred from homology"/>
<organism evidence="6 7">
    <name type="scientific">Apiospora saccharicola</name>
    <dbReference type="NCBI Taxonomy" id="335842"/>
    <lineage>
        <taxon>Eukaryota</taxon>
        <taxon>Fungi</taxon>
        <taxon>Dikarya</taxon>
        <taxon>Ascomycota</taxon>
        <taxon>Pezizomycotina</taxon>
        <taxon>Sordariomycetes</taxon>
        <taxon>Xylariomycetidae</taxon>
        <taxon>Amphisphaeriales</taxon>
        <taxon>Apiosporaceae</taxon>
        <taxon>Apiospora</taxon>
    </lineage>
</organism>
<evidence type="ECO:0000256" key="3">
    <source>
        <dbReference type="ARBA" id="ARBA00022827"/>
    </source>
</evidence>
<dbReference type="PANTHER" id="PTHR42973:SF53">
    <property type="entry name" value="FAD-BINDING PCMH-TYPE DOMAIN-CONTAINING PROTEIN-RELATED"/>
    <property type="match status" value="1"/>
</dbReference>
<dbReference type="InterPro" id="IPR050416">
    <property type="entry name" value="FAD-linked_Oxidoreductase"/>
</dbReference>
<feature type="domain" description="FAD-binding PCMH-type" evidence="5">
    <location>
        <begin position="1"/>
        <end position="138"/>
    </location>
</feature>
<evidence type="ECO:0000259" key="5">
    <source>
        <dbReference type="PROSITE" id="PS51387"/>
    </source>
</evidence>
<evidence type="ECO:0000256" key="4">
    <source>
        <dbReference type="ARBA" id="ARBA00023002"/>
    </source>
</evidence>
<dbReference type="SUPFAM" id="SSF56176">
    <property type="entry name" value="FAD-binding/transporter-associated domain-like"/>
    <property type="match status" value="1"/>
</dbReference>
<dbReference type="Proteomes" id="UP001446871">
    <property type="component" value="Unassembled WGS sequence"/>
</dbReference>
<dbReference type="PANTHER" id="PTHR42973">
    <property type="entry name" value="BINDING OXIDOREDUCTASE, PUTATIVE (AFU_ORTHOLOGUE AFUA_1G17690)-RELATED"/>
    <property type="match status" value="1"/>
</dbReference>
<evidence type="ECO:0000256" key="2">
    <source>
        <dbReference type="ARBA" id="ARBA00022630"/>
    </source>
</evidence>
<evidence type="ECO:0000313" key="6">
    <source>
        <dbReference type="EMBL" id="KAK8053054.1"/>
    </source>
</evidence>
<keyword evidence="7" id="KW-1185">Reference proteome</keyword>
<accession>A0ABR1U2B8</accession>
<keyword evidence="3" id="KW-0274">FAD</keyword>
<keyword evidence="2" id="KW-0285">Flavoprotein</keyword>
<name>A0ABR1U2B8_9PEZI</name>
<comment type="similarity">
    <text evidence="1">Belongs to the oxygen-dependent FAD-linked oxidoreductase family.</text>
</comment>
<evidence type="ECO:0000313" key="7">
    <source>
        <dbReference type="Proteomes" id="UP001446871"/>
    </source>
</evidence>
<dbReference type="InterPro" id="IPR036318">
    <property type="entry name" value="FAD-bd_PCMH-like_sf"/>
</dbReference>
<dbReference type="Gene3D" id="3.30.465.10">
    <property type="match status" value="1"/>
</dbReference>
<gene>
    <name evidence="6" type="ORF">PG996_012355</name>
</gene>
<dbReference type="PROSITE" id="PS51387">
    <property type="entry name" value="FAD_PCMH"/>
    <property type="match status" value="1"/>
</dbReference>
<dbReference type="InterPro" id="IPR016169">
    <property type="entry name" value="FAD-bd_PCMH_sub2"/>
</dbReference>
<protein>
    <recommendedName>
        <fullName evidence="5">FAD-binding PCMH-type domain-containing protein</fullName>
    </recommendedName>
</protein>